<feature type="domain" description="Tape measure protein N-terminal" evidence="1">
    <location>
        <begin position="114"/>
        <end position="287"/>
    </location>
</feature>
<sequence>MAEQAGEVVVVIRADDEQLRNAMAATKKRVDQVVQQMERHKNIVMTAKLVDRVSGPLRTIGDKLNRLSGVHTIMFRAVDRVMAPVKKTVDLLTSPLALLGAGAGFAGLIGYPLKLAGEIEQANIAMETLLGSSEKAQEFIGNLADFAAKTPFEMPQLLEASRRLLAFGFGAEKIIPMLNAAGNAAAGLGLGAEGINRIIIALGQMKAKAKVSAEEMMQLTEAGVPAWDILAKAMGVTTAQAMKLSEKGLIPAEQAIEALVKGMEERFPNMMEKQSRSLFGLLSTLKDYANLKFFWAFGEGLRQAVVPAMQRFVDMLTQNESGLKRVQGALMQVGTTLGNWIINSFSNFYSWLERLASDETFRQLDFWGKLKFVLDEATAKLNEWLAGPGGQLLSTAGQMMVEIIARGLEIMAPRISEAAVKIGSKIATGILAEFGNRLKSSPFGALIMGALGGAAIGSIVPGIGTGLGGLIGGGAGILTYFASKLFGEPPEVLYPEAEWPAGYAKGALVRTPHIAVVGEEGPEVIIPLSGRHRRRALALWEEAGRFLGVKPYAYGGIVGLPGVVSAGSNVNVSVGGITVNLTSAEINTDELALQIGRQIVARIKRVLENSG</sequence>
<dbReference type="Pfam" id="PF20155">
    <property type="entry name" value="TMP_3"/>
    <property type="match status" value="1"/>
</dbReference>
<protein>
    <submittedName>
        <fullName evidence="2">Tape measure domain-containing protein</fullName>
    </submittedName>
</protein>
<keyword evidence="3" id="KW-1185">Reference proteome</keyword>
<dbReference type="PANTHER" id="PTHR38812:SF2">
    <property type="entry name" value="MU-LIKE PROPHAGE FLUMU PROTEIN GP42"/>
    <property type="match status" value="1"/>
</dbReference>
<name>A0A1W1VX30_9FIRM</name>
<dbReference type="EMBL" id="LT838272">
    <property type="protein sequence ID" value="SMB97939.1"/>
    <property type="molecule type" value="Genomic_DNA"/>
</dbReference>
<evidence type="ECO:0000313" key="3">
    <source>
        <dbReference type="Proteomes" id="UP000192569"/>
    </source>
</evidence>
<gene>
    <name evidence="2" type="ORF">SAMN00808754_2039</name>
</gene>
<accession>A0A1W1VX30</accession>
<dbReference type="OrthoDB" id="1717936at2"/>
<dbReference type="InterPro" id="IPR013491">
    <property type="entry name" value="Tape_meas_N"/>
</dbReference>
<dbReference type="Proteomes" id="UP000192569">
    <property type="component" value="Chromosome I"/>
</dbReference>
<evidence type="ECO:0000259" key="1">
    <source>
        <dbReference type="Pfam" id="PF20155"/>
    </source>
</evidence>
<proteinExistence type="predicted"/>
<dbReference type="PANTHER" id="PTHR38812">
    <property type="entry name" value="MU-LIKE PROPHAGE FLUMU PROTEIN GP42"/>
    <property type="match status" value="1"/>
</dbReference>
<dbReference type="STRING" id="698762.SAMN00808754_2039"/>
<dbReference type="AlphaFoldDB" id="A0A1W1VX30"/>
<dbReference type="RefSeq" id="WP_084665615.1">
    <property type="nucleotide sequence ID" value="NZ_LT838272.1"/>
</dbReference>
<dbReference type="NCBIfam" id="TIGR02675">
    <property type="entry name" value="tape_meas_nterm"/>
    <property type="match status" value="1"/>
</dbReference>
<dbReference type="InterPro" id="IPR053058">
    <property type="entry name" value="Mulikevirus_tape_measure"/>
</dbReference>
<organism evidence="2 3">
    <name type="scientific">Thermanaeromonas toyohensis ToBE</name>
    <dbReference type="NCBI Taxonomy" id="698762"/>
    <lineage>
        <taxon>Bacteria</taxon>
        <taxon>Bacillati</taxon>
        <taxon>Bacillota</taxon>
        <taxon>Clostridia</taxon>
        <taxon>Neomoorellales</taxon>
        <taxon>Neomoorellaceae</taxon>
        <taxon>Thermanaeromonas</taxon>
    </lineage>
</organism>
<evidence type="ECO:0000313" key="2">
    <source>
        <dbReference type="EMBL" id="SMB97939.1"/>
    </source>
</evidence>
<reference evidence="2 3" key="1">
    <citation type="submission" date="2017-04" db="EMBL/GenBank/DDBJ databases">
        <authorList>
            <person name="Afonso C.L."/>
            <person name="Miller P.J."/>
            <person name="Scott M.A."/>
            <person name="Spackman E."/>
            <person name="Goraichik I."/>
            <person name="Dimitrov K.M."/>
            <person name="Suarez D.L."/>
            <person name="Swayne D.E."/>
        </authorList>
    </citation>
    <scope>NUCLEOTIDE SEQUENCE [LARGE SCALE GENOMIC DNA]</scope>
    <source>
        <strain evidence="2 3">ToBE</strain>
    </source>
</reference>